<dbReference type="Proteomes" id="UP000316304">
    <property type="component" value="Unassembled WGS sequence"/>
</dbReference>
<dbReference type="InterPro" id="IPR017850">
    <property type="entry name" value="Alkaline_phosphatase_core_sf"/>
</dbReference>
<accession>A0A5C6CDH3</accession>
<comment type="caution">
    <text evidence="1">The sequence shown here is derived from an EMBL/GenBank/DDBJ whole genome shotgun (WGS) entry which is preliminary data.</text>
</comment>
<dbReference type="AlphaFoldDB" id="A0A5C6CDH3"/>
<reference evidence="1 2" key="1">
    <citation type="submission" date="2019-02" db="EMBL/GenBank/DDBJ databases">
        <title>Deep-cultivation of Planctomycetes and their phenomic and genomic characterization uncovers novel biology.</title>
        <authorList>
            <person name="Wiegand S."/>
            <person name="Jogler M."/>
            <person name="Boedeker C."/>
            <person name="Pinto D."/>
            <person name="Vollmers J."/>
            <person name="Rivas-Marin E."/>
            <person name="Kohn T."/>
            <person name="Peeters S.H."/>
            <person name="Heuer A."/>
            <person name="Rast P."/>
            <person name="Oberbeckmann S."/>
            <person name="Bunk B."/>
            <person name="Jeske O."/>
            <person name="Meyerdierks A."/>
            <person name="Storesund J.E."/>
            <person name="Kallscheuer N."/>
            <person name="Luecker S."/>
            <person name="Lage O.M."/>
            <person name="Pohl T."/>
            <person name="Merkel B.J."/>
            <person name="Hornburger P."/>
            <person name="Mueller R.-W."/>
            <person name="Bruemmer F."/>
            <person name="Labrenz M."/>
            <person name="Spormann A.M."/>
            <person name="Op Den Camp H."/>
            <person name="Overmann J."/>
            <person name="Amann R."/>
            <person name="Jetten M.S.M."/>
            <person name="Mascher T."/>
            <person name="Medema M.H."/>
            <person name="Devos D.P."/>
            <person name="Kaster A.-K."/>
            <person name="Ovreas L."/>
            <person name="Rohde M."/>
            <person name="Galperin M.Y."/>
            <person name="Jogler C."/>
        </authorList>
    </citation>
    <scope>NUCLEOTIDE SEQUENCE [LARGE SCALE GENOMIC DNA]</scope>
    <source>
        <strain evidence="1 2">Pla52o</strain>
    </source>
</reference>
<dbReference type="SUPFAM" id="SSF53649">
    <property type="entry name" value="Alkaline phosphatase-like"/>
    <property type="match status" value="1"/>
</dbReference>
<evidence type="ECO:0008006" key="3">
    <source>
        <dbReference type="Google" id="ProtNLM"/>
    </source>
</evidence>
<evidence type="ECO:0000313" key="2">
    <source>
        <dbReference type="Proteomes" id="UP000316304"/>
    </source>
</evidence>
<organism evidence="1 2">
    <name type="scientific">Novipirellula galeiformis</name>
    <dbReference type="NCBI Taxonomy" id="2528004"/>
    <lineage>
        <taxon>Bacteria</taxon>
        <taxon>Pseudomonadati</taxon>
        <taxon>Planctomycetota</taxon>
        <taxon>Planctomycetia</taxon>
        <taxon>Pirellulales</taxon>
        <taxon>Pirellulaceae</taxon>
        <taxon>Novipirellula</taxon>
    </lineage>
</organism>
<protein>
    <recommendedName>
        <fullName evidence="3">Sulfatase</fullName>
    </recommendedName>
</protein>
<dbReference type="EMBL" id="SJPT01000005">
    <property type="protein sequence ID" value="TWU22085.1"/>
    <property type="molecule type" value="Genomic_DNA"/>
</dbReference>
<dbReference type="Gene3D" id="3.40.720.10">
    <property type="entry name" value="Alkaline Phosphatase, subunit A"/>
    <property type="match status" value="1"/>
</dbReference>
<sequence length="386" mass="43268">MIVISVEGLATSALGCYGSSWNETPAADLISSRGVVWDRVIAGHDDGLKVLAEWLKPPTQHDPEHWITRWNELGPVELITDDPRLSNQSLDEDFDQAWLVELDEVSSDAQPCDEIEETHLARLFAALLARIEEPDSAAVWWLHTQSLVRCWDAPRWLVPLDADELYSEEPSDEVELLPESGESIGDDELEMPPWVFSNVLPPQLEITSHSHPDLAVSWMRTYGCQVRLLDRMMSLLIEYVSDFDPVIVLVGTSGFSLGQNGWLGYRTGPLRSCHHRVPMVVSEFGPVRHPALTEAASFPEILAKIKDAPDHLIHPATWAATAAEFEPRVVTHSDKGSNAITTPRWYCVQSPGEEHLYLKPDDVDDHNDISRLRHDVVEHLASPLEP</sequence>
<evidence type="ECO:0000313" key="1">
    <source>
        <dbReference type="EMBL" id="TWU22085.1"/>
    </source>
</evidence>
<proteinExistence type="predicted"/>
<keyword evidence="2" id="KW-1185">Reference proteome</keyword>
<gene>
    <name evidence="1" type="ORF">Pla52o_31330</name>
</gene>
<name>A0A5C6CDH3_9BACT</name>